<dbReference type="Pfam" id="PF11721">
    <property type="entry name" value="Malectin"/>
    <property type="match status" value="1"/>
</dbReference>
<keyword evidence="5 8" id="KW-0175">Coiled coil</keyword>
<evidence type="ECO:0000256" key="6">
    <source>
        <dbReference type="ARBA" id="ARBA00023175"/>
    </source>
</evidence>
<dbReference type="PROSITE" id="PS50067">
    <property type="entry name" value="KINESIN_MOTOR_2"/>
    <property type="match status" value="1"/>
</dbReference>
<reference evidence="12" key="1">
    <citation type="journal article" date="2013" name="Science">
        <title>The Amborella genome and the evolution of flowering plants.</title>
        <authorList>
            <consortium name="Amborella Genome Project"/>
        </authorList>
    </citation>
    <scope>NUCLEOTIDE SEQUENCE [LARGE SCALE GENOMIC DNA]</scope>
</reference>
<dbReference type="SMART" id="SM00129">
    <property type="entry name" value="KISc"/>
    <property type="match status" value="1"/>
</dbReference>
<evidence type="ECO:0000256" key="5">
    <source>
        <dbReference type="ARBA" id="ARBA00023054"/>
    </source>
</evidence>
<dbReference type="eggNOG" id="KOG0239">
    <property type="taxonomic scope" value="Eukaryota"/>
</dbReference>
<dbReference type="InterPro" id="IPR027640">
    <property type="entry name" value="Kinesin-like_fam"/>
</dbReference>
<dbReference type="PROSITE" id="PS00411">
    <property type="entry name" value="KINESIN_MOTOR_1"/>
    <property type="match status" value="1"/>
</dbReference>
<evidence type="ECO:0000256" key="7">
    <source>
        <dbReference type="PROSITE-ProRule" id="PRU00283"/>
    </source>
</evidence>
<keyword evidence="6 7" id="KW-0505">Motor protein</keyword>
<dbReference type="HOGENOM" id="CLU_006519_0_0_1"/>
<dbReference type="EMBL" id="KI392557">
    <property type="protein sequence ID" value="ERN14348.1"/>
    <property type="molecule type" value="Genomic_DNA"/>
</dbReference>
<dbReference type="InterPro" id="IPR019821">
    <property type="entry name" value="Kinesin_motor_CS"/>
</dbReference>
<dbReference type="GO" id="GO:0005524">
    <property type="term" value="F:ATP binding"/>
    <property type="evidence" value="ECO:0007669"/>
    <property type="project" value="UniProtKB-UniRule"/>
</dbReference>
<evidence type="ECO:0000256" key="1">
    <source>
        <dbReference type="ARBA" id="ARBA00010899"/>
    </source>
</evidence>
<dbReference type="GO" id="GO:0008017">
    <property type="term" value="F:microtubule binding"/>
    <property type="evidence" value="ECO:0000318"/>
    <property type="project" value="GO_Central"/>
</dbReference>
<evidence type="ECO:0000313" key="11">
    <source>
        <dbReference type="EMBL" id="ERN14348.1"/>
    </source>
</evidence>
<feature type="region of interest" description="Disordered" evidence="9">
    <location>
        <begin position="960"/>
        <end position="979"/>
    </location>
</feature>
<evidence type="ECO:0000256" key="2">
    <source>
        <dbReference type="ARBA" id="ARBA00022701"/>
    </source>
</evidence>
<dbReference type="PANTHER" id="PTHR47972:SF18">
    <property type="entry name" value="KINESIN-LIKE PROTEIN KIN-14R"/>
    <property type="match status" value="1"/>
</dbReference>
<dbReference type="GO" id="GO:0015630">
    <property type="term" value="C:microtubule cytoskeleton"/>
    <property type="evidence" value="ECO:0000318"/>
    <property type="project" value="GO_Central"/>
</dbReference>
<comment type="similarity">
    <text evidence="1">Belongs to the TRAFAC class myosin-kinesin ATPase superfamily. Kinesin family. KIN-14 subfamily.</text>
</comment>
<feature type="coiled-coil region" evidence="8">
    <location>
        <begin position="769"/>
        <end position="817"/>
    </location>
</feature>
<dbReference type="OMA" id="DECYQSW"/>
<keyword evidence="12" id="KW-1185">Reference proteome</keyword>
<evidence type="ECO:0000256" key="4">
    <source>
        <dbReference type="ARBA" id="ARBA00022840"/>
    </source>
</evidence>
<dbReference type="FunFam" id="3.40.850.10:FF:000057">
    <property type="entry name" value="kinesin-like protein KIN-14R"/>
    <property type="match status" value="1"/>
</dbReference>
<dbReference type="PRINTS" id="PR00380">
    <property type="entry name" value="KINESINHEAVY"/>
</dbReference>
<dbReference type="GO" id="GO:0007018">
    <property type="term" value="P:microtubule-based movement"/>
    <property type="evidence" value="ECO:0007669"/>
    <property type="project" value="InterPro"/>
</dbReference>
<dbReference type="CDD" id="cd01366">
    <property type="entry name" value="KISc_C_terminal"/>
    <property type="match status" value="1"/>
</dbReference>
<dbReference type="InterPro" id="IPR036961">
    <property type="entry name" value="Kinesin_motor_dom_sf"/>
</dbReference>
<keyword evidence="2" id="KW-0493">Microtubule</keyword>
<feature type="region of interest" description="Disordered" evidence="9">
    <location>
        <begin position="898"/>
        <end position="920"/>
    </location>
</feature>
<dbReference type="InterPro" id="IPR027417">
    <property type="entry name" value="P-loop_NTPase"/>
</dbReference>
<protein>
    <recommendedName>
        <fullName evidence="10">Kinesin motor domain-containing protein</fullName>
    </recommendedName>
</protein>
<keyword evidence="4 7" id="KW-0067">ATP-binding</keyword>
<accession>U5D1W0</accession>
<dbReference type="Gene3D" id="3.40.850.10">
    <property type="entry name" value="Kinesin motor domain"/>
    <property type="match status" value="1"/>
</dbReference>
<gene>
    <name evidence="11" type="ORF">AMTR_s00033p00213100</name>
</gene>
<dbReference type="Gramene" id="ERN14348">
    <property type="protein sequence ID" value="ERN14348"/>
    <property type="gene ID" value="AMTR_s00033p00213100"/>
</dbReference>
<dbReference type="STRING" id="13333.U5D1W0"/>
<sequence length="1058" mass="119194">MEGDHCRSFSGNVEADYPSDFHDNLDPVSCLSSTNQYDWEEKMKERGSPLSMNNRFFGKTDYGVMDSGESTLCVAGSRFVDSGFRRQDCRVNYVVFVNCGGALLPINDNGLNISEDTYFQGGDIIRTEESITNAGHYPCIYQSARYGNFSYKFTNLEPGDYFLDLHFAEIINTYGPSGMRVFDVFIQEKKVLCRLDIYSRVGANTALQLVDVRGTVLQNRDLVIRFEGINGSPVVSGICIRTAPQLMEPLRESEYPVCNICAAKIEGGSTKINENGFKSIVKYEKRIEELMNECRLKTDECYEAWLALTAANDKLEMLRINLNNNSSRAESLGETVDKQSSELKSVLEKYEHDRKYWIVAVNYLKEKMLVMKREHAHLSQEAHLCASSIPELNKMMSSVQTLVSQCEDLKMKYNKEQAERKELYNKVLEMKGNIRVFCRCRPMSKEELSSGSAMVVDFDSAKDGELGIHVGGSSKRIFKFDRVYTPKDDQVHVFGDASSFVVSVLDGYNVCIFAYGQTGTGKTFTMEGTEHNRGVNYRTLEELFRIARERKDMFHYDISVSVLEVYNEQIRDLLATVPASKKLEIKQAGEGVHHVPGLVEAQVNNSSEVWTVLQAGSSARAVGSNNVNEHSSRSHCMLCIMVRSKNLMSGECTNSKLWLVDLAGSERLGKTEAQGERLKEAQNINKSLSALGDVINALATKSSHVPYRNSKLTHLLQDSLGGDSKTLMFVQISPCEKDSGETLSSLNFATRVRGVELGPAKKQIDTTELQKLKLMLEKSRQESRFKEETLKKLEDNCQALEAKLRGKDQQCRSYQEKVKELEGILESKVESHSRSERESQQLVEKLIEREETCRTLQLKVKELENALKEKQEELSKVEKVKELENALKEKHEELSKVESLRLSSSTTKSMPPISSKPEFSDHYPVETESLILQCSNSINRPTASSLLRGQESLQKIAKARESKNHFIDPENTSLSSTSLERKPVLDTNRTRQIDSSKAFGRLTRTSKIGAQRSSIVNRAQRATVALKERDKTRGWTRSSEIVFTLKFGEIEGGIEGSS</sequence>
<keyword evidence="3 7" id="KW-0547">Nucleotide-binding</keyword>
<dbReference type="InterPro" id="IPR021720">
    <property type="entry name" value="Malectin_dom"/>
</dbReference>
<dbReference type="SUPFAM" id="SSF52540">
    <property type="entry name" value="P-loop containing nucleoside triphosphate hydrolases"/>
    <property type="match status" value="1"/>
</dbReference>
<evidence type="ECO:0000256" key="3">
    <source>
        <dbReference type="ARBA" id="ARBA00022741"/>
    </source>
</evidence>
<dbReference type="InterPro" id="IPR001752">
    <property type="entry name" value="Kinesin_motor_dom"/>
</dbReference>
<dbReference type="PANTHER" id="PTHR47972">
    <property type="entry name" value="KINESIN-LIKE PROTEIN KLP-3"/>
    <property type="match status" value="1"/>
</dbReference>
<dbReference type="Proteomes" id="UP000017836">
    <property type="component" value="Unassembled WGS sequence"/>
</dbReference>
<organism evidence="11 12">
    <name type="scientific">Amborella trichopoda</name>
    <dbReference type="NCBI Taxonomy" id="13333"/>
    <lineage>
        <taxon>Eukaryota</taxon>
        <taxon>Viridiplantae</taxon>
        <taxon>Streptophyta</taxon>
        <taxon>Embryophyta</taxon>
        <taxon>Tracheophyta</taxon>
        <taxon>Spermatophyta</taxon>
        <taxon>Magnoliopsida</taxon>
        <taxon>Amborellales</taxon>
        <taxon>Amborellaceae</taxon>
        <taxon>Amborella</taxon>
    </lineage>
</organism>
<dbReference type="Pfam" id="PF00225">
    <property type="entry name" value="Kinesin"/>
    <property type="match status" value="1"/>
</dbReference>
<dbReference type="GO" id="GO:0005874">
    <property type="term" value="C:microtubule"/>
    <property type="evidence" value="ECO:0007669"/>
    <property type="project" value="UniProtKB-KW"/>
</dbReference>
<feature type="binding site" evidence="7">
    <location>
        <begin position="516"/>
        <end position="523"/>
    </location>
    <ligand>
        <name>ATP</name>
        <dbReference type="ChEBI" id="CHEBI:30616"/>
    </ligand>
</feature>
<evidence type="ECO:0000256" key="8">
    <source>
        <dbReference type="SAM" id="Coils"/>
    </source>
</evidence>
<evidence type="ECO:0000313" key="12">
    <source>
        <dbReference type="Proteomes" id="UP000017836"/>
    </source>
</evidence>
<evidence type="ECO:0000256" key="9">
    <source>
        <dbReference type="SAM" id="MobiDB-lite"/>
    </source>
</evidence>
<evidence type="ECO:0000259" key="10">
    <source>
        <dbReference type="PROSITE" id="PS50067"/>
    </source>
</evidence>
<feature type="domain" description="Kinesin motor" evidence="10">
    <location>
        <begin position="433"/>
        <end position="755"/>
    </location>
</feature>
<name>U5D1W0_AMBTC</name>
<dbReference type="GO" id="GO:0007017">
    <property type="term" value="P:microtubule-based process"/>
    <property type="evidence" value="ECO:0000318"/>
    <property type="project" value="GO_Central"/>
</dbReference>
<dbReference type="Gene3D" id="2.60.120.430">
    <property type="entry name" value="Galactose-binding lectin"/>
    <property type="match status" value="1"/>
</dbReference>
<dbReference type="GO" id="GO:0003777">
    <property type="term" value="F:microtubule motor activity"/>
    <property type="evidence" value="ECO:0007669"/>
    <property type="project" value="InterPro"/>
</dbReference>
<dbReference type="AlphaFoldDB" id="U5D1W0"/>
<proteinExistence type="inferred from homology"/>
<feature type="coiled-coil region" evidence="8">
    <location>
        <begin position="399"/>
        <end position="433"/>
    </location>
</feature>